<dbReference type="HOGENOM" id="CLU_1460367_0_0_10"/>
<sequence length="185" mass="21061">MKTIIQSKIIACGISFIICLLYLVQQASGQSKIQSEEDFYKQFYKGVTIPPIDSCAISFLKLIFVTNSSGKVIKTDVVGKSIVQKKAFWKFINKKDSTTIITSDTSFKKIIKLDISWLNTLAKEKKLYNHSIVLPVFISTYSDFNDCQLNISLNTLSNDLTLFDASTGSEYRLKPLFFRRLKSQR</sequence>
<dbReference type="AlphaFoldDB" id="H8KUJ5"/>
<dbReference type="EMBL" id="CP003349">
    <property type="protein sequence ID" value="AFD07419.1"/>
    <property type="molecule type" value="Genomic_DNA"/>
</dbReference>
<proteinExistence type="predicted"/>
<keyword evidence="2" id="KW-1185">Reference proteome</keyword>
<gene>
    <name evidence="1" type="ordered locus">Solca_2378</name>
</gene>
<evidence type="ECO:0000313" key="2">
    <source>
        <dbReference type="Proteomes" id="UP000007590"/>
    </source>
</evidence>
<accession>H8KUJ5</accession>
<evidence type="ECO:0000313" key="1">
    <source>
        <dbReference type="EMBL" id="AFD07419.1"/>
    </source>
</evidence>
<dbReference type="Proteomes" id="UP000007590">
    <property type="component" value="Chromosome"/>
</dbReference>
<dbReference type="RefSeq" id="WP_014680646.1">
    <property type="nucleotide sequence ID" value="NC_017770.1"/>
</dbReference>
<name>H8KUJ5_SOLCM</name>
<dbReference type="KEGG" id="scn:Solca_2378"/>
<organism evidence="1 2">
    <name type="scientific">Solitalea canadensis (strain ATCC 29591 / DSM 3403 / JCM 21819 / LMG 8368 / NBRC 15130 / NCIMB 12057 / USAM 9D)</name>
    <name type="common">Flexibacter canadensis</name>
    <dbReference type="NCBI Taxonomy" id="929556"/>
    <lineage>
        <taxon>Bacteria</taxon>
        <taxon>Pseudomonadati</taxon>
        <taxon>Bacteroidota</taxon>
        <taxon>Sphingobacteriia</taxon>
        <taxon>Sphingobacteriales</taxon>
        <taxon>Sphingobacteriaceae</taxon>
        <taxon>Solitalea</taxon>
    </lineage>
</organism>
<dbReference type="OrthoDB" id="9872481at2"/>
<protein>
    <submittedName>
        <fullName evidence="1">Uncharacterized protein</fullName>
    </submittedName>
</protein>
<reference evidence="1" key="1">
    <citation type="submission" date="2012-02" db="EMBL/GenBank/DDBJ databases">
        <title>The complete genome of Solitalea canadensis DSM 3403.</title>
        <authorList>
            <consortium name="US DOE Joint Genome Institute (JGI-PGF)"/>
            <person name="Lucas S."/>
            <person name="Copeland A."/>
            <person name="Lapidus A."/>
            <person name="Glavina del Rio T."/>
            <person name="Dalin E."/>
            <person name="Tice H."/>
            <person name="Bruce D."/>
            <person name="Goodwin L."/>
            <person name="Pitluck S."/>
            <person name="Peters L."/>
            <person name="Ovchinnikova G."/>
            <person name="Lu M."/>
            <person name="Kyrpides N."/>
            <person name="Mavromatis K."/>
            <person name="Ivanova N."/>
            <person name="Brettin T."/>
            <person name="Detter J.C."/>
            <person name="Han C."/>
            <person name="Larimer F."/>
            <person name="Land M."/>
            <person name="Hauser L."/>
            <person name="Markowitz V."/>
            <person name="Cheng J.-F."/>
            <person name="Hugenholtz P."/>
            <person name="Woyke T."/>
            <person name="Wu D."/>
            <person name="Spring S."/>
            <person name="Schroeder M."/>
            <person name="Kopitz M."/>
            <person name="Brambilla E."/>
            <person name="Klenk H.-P."/>
            <person name="Eisen J.A."/>
        </authorList>
    </citation>
    <scope>NUCLEOTIDE SEQUENCE</scope>
    <source>
        <strain evidence="1">DSM 3403</strain>
    </source>
</reference>